<evidence type="ECO:0000313" key="2">
    <source>
        <dbReference type="Proteomes" id="UP000664835"/>
    </source>
</evidence>
<gene>
    <name evidence="1" type="ORF">J3998_07240</name>
</gene>
<name>A0ABS3Q4U9_9GAMM</name>
<organism evidence="1 2">
    <name type="scientific">Thiomicrorhabdus marina</name>
    <dbReference type="NCBI Taxonomy" id="2818442"/>
    <lineage>
        <taxon>Bacteria</taxon>
        <taxon>Pseudomonadati</taxon>
        <taxon>Pseudomonadota</taxon>
        <taxon>Gammaproteobacteria</taxon>
        <taxon>Thiotrichales</taxon>
        <taxon>Piscirickettsiaceae</taxon>
        <taxon>Thiomicrorhabdus</taxon>
    </lineage>
</organism>
<sequence length="169" mass="19576">MSDYLDEFLDKEELEPSLEQASRPAWVTNKNSSEAAYEAIQSLYSEKLRYIRNHSKKVDFIKKGNFEISKSEVAKVVGVKMQAIFHSVNYAEFLKKELDETNEKLHKAKEAKLAKRYSGNKAKTKDELIKAVRELKARDEQISATTTDQVLERTLERLPLDVKRRLKLV</sequence>
<dbReference type="Proteomes" id="UP000664835">
    <property type="component" value="Unassembled WGS sequence"/>
</dbReference>
<dbReference type="EMBL" id="JAGETV010000010">
    <property type="protein sequence ID" value="MBO1927371.1"/>
    <property type="molecule type" value="Genomic_DNA"/>
</dbReference>
<dbReference type="RefSeq" id="WP_208149320.1">
    <property type="nucleotide sequence ID" value="NZ_JAGETV010000010.1"/>
</dbReference>
<reference evidence="1 2" key="1">
    <citation type="submission" date="2021-03" db="EMBL/GenBank/DDBJ databases">
        <title>Thiomicrorhabdus sp.nov.,novel sulfur-oxidizing bacteria isolated from coastal sediment.</title>
        <authorList>
            <person name="Liu X."/>
        </authorList>
    </citation>
    <scope>NUCLEOTIDE SEQUENCE [LARGE SCALE GENOMIC DNA]</scope>
    <source>
        <strain evidence="1 2">6S2-11</strain>
    </source>
</reference>
<keyword evidence="2" id="KW-1185">Reference proteome</keyword>
<protein>
    <submittedName>
        <fullName evidence="1">Uncharacterized protein</fullName>
    </submittedName>
</protein>
<proteinExistence type="predicted"/>
<evidence type="ECO:0000313" key="1">
    <source>
        <dbReference type="EMBL" id="MBO1927371.1"/>
    </source>
</evidence>
<comment type="caution">
    <text evidence="1">The sequence shown here is derived from an EMBL/GenBank/DDBJ whole genome shotgun (WGS) entry which is preliminary data.</text>
</comment>
<accession>A0ABS3Q4U9</accession>